<dbReference type="Ensembl" id="ENSMMOT00000002789.1">
    <property type="protein sequence ID" value="ENSMMOP00000002744.1"/>
    <property type="gene ID" value="ENSMMOG00000002217.1"/>
</dbReference>
<dbReference type="PANTHER" id="PTHR21521:SF0">
    <property type="entry name" value="AMUN, ISOFORM A"/>
    <property type="match status" value="1"/>
</dbReference>
<evidence type="ECO:0000256" key="1">
    <source>
        <dbReference type="ARBA" id="ARBA00022763"/>
    </source>
</evidence>
<sequence length="228" mass="25691">MSALFVCEDPAKWRRVYDKYWDVVEARIKGKTPGKLLKLEKWYQEELPTLISSRSDRHITQSELVKLMEWKLTRGKFRPKLQQLVASNSEDSVEKCSKKAFSLLPDVQAAIAELSSLKGVGPATASAVLAAGAPEQTAFMSDEAMGSIPGLKPIQYTAKHYALYLGKMVARTRDWTPQRLELCLWAMTIMEQQQLPLLKEIDGKVDSEAERCSDADTCQRPAKKLKTK</sequence>
<reference evidence="4" key="1">
    <citation type="submission" date="2025-08" db="UniProtKB">
        <authorList>
            <consortium name="Ensembl"/>
        </authorList>
    </citation>
    <scope>IDENTIFICATION</scope>
</reference>
<dbReference type="Pfam" id="PF00633">
    <property type="entry name" value="HHH"/>
    <property type="match status" value="1"/>
</dbReference>
<dbReference type="GO" id="GO:0006281">
    <property type="term" value="P:DNA repair"/>
    <property type="evidence" value="ECO:0007669"/>
    <property type="project" value="UniProtKB-KW"/>
</dbReference>
<dbReference type="Proteomes" id="UP000261620">
    <property type="component" value="Unplaced"/>
</dbReference>
<proteinExistence type="predicted"/>
<dbReference type="GO" id="GO:0140097">
    <property type="term" value="F:catalytic activity, acting on DNA"/>
    <property type="evidence" value="ECO:0007669"/>
    <property type="project" value="UniProtKB-ARBA"/>
</dbReference>
<organism evidence="4 5">
    <name type="scientific">Mola mola</name>
    <name type="common">Ocean sunfish</name>
    <name type="synonym">Tetraodon mola</name>
    <dbReference type="NCBI Taxonomy" id="94237"/>
    <lineage>
        <taxon>Eukaryota</taxon>
        <taxon>Metazoa</taxon>
        <taxon>Chordata</taxon>
        <taxon>Craniata</taxon>
        <taxon>Vertebrata</taxon>
        <taxon>Euteleostomi</taxon>
        <taxon>Actinopterygii</taxon>
        <taxon>Neopterygii</taxon>
        <taxon>Teleostei</taxon>
        <taxon>Neoteleostei</taxon>
        <taxon>Acanthomorphata</taxon>
        <taxon>Eupercaria</taxon>
        <taxon>Tetraodontiformes</taxon>
        <taxon>Molidae</taxon>
        <taxon>Mola</taxon>
    </lineage>
</organism>
<dbReference type="InterPro" id="IPR011257">
    <property type="entry name" value="DNA_glycosylase"/>
</dbReference>
<evidence type="ECO:0000256" key="2">
    <source>
        <dbReference type="ARBA" id="ARBA00023204"/>
    </source>
</evidence>
<dbReference type="OMA" id="NKVDPQQ"/>
<reference evidence="4" key="2">
    <citation type="submission" date="2025-09" db="UniProtKB">
        <authorList>
            <consortium name="Ensembl"/>
        </authorList>
    </citation>
    <scope>IDENTIFICATION</scope>
</reference>
<keyword evidence="1" id="KW-0227">DNA damage</keyword>
<dbReference type="SUPFAM" id="SSF48150">
    <property type="entry name" value="DNA-glycosylase"/>
    <property type="match status" value="1"/>
</dbReference>
<protein>
    <submittedName>
        <fullName evidence="4">Uncharacterized protein</fullName>
    </submittedName>
</protein>
<name>A0A3Q3W2X3_MOLML</name>
<feature type="region of interest" description="Disordered" evidence="3">
    <location>
        <begin position="209"/>
        <end position="228"/>
    </location>
</feature>
<keyword evidence="5" id="KW-1185">Reference proteome</keyword>
<evidence type="ECO:0000313" key="4">
    <source>
        <dbReference type="Ensembl" id="ENSMMOP00000002744.1"/>
    </source>
</evidence>
<dbReference type="AlphaFoldDB" id="A0A3Q3W2X3"/>
<accession>A0A3Q3W2X3</accession>
<dbReference type="InterPro" id="IPR000445">
    <property type="entry name" value="HhH_motif"/>
</dbReference>
<evidence type="ECO:0000256" key="3">
    <source>
        <dbReference type="SAM" id="MobiDB-lite"/>
    </source>
</evidence>
<keyword evidence="2" id="KW-0234">DNA repair</keyword>
<dbReference type="STRING" id="94237.ENSMMOP00000002744"/>
<dbReference type="GO" id="GO:0016787">
    <property type="term" value="F:hydrolase activity"/>
    <property type="evidence" value="ECO:0007669"/>
    <property type="project" value="UniProtKB-ARBA"/>
</dbReference>
<dbReference type="GO" id="GO:0003677">
    <property type="term" value="F:DNA binding"/>
    <property type="evidence" value="ECO:0007669"/>
    <property type="project" value="InterPro"/>
</dbReference>
<evidence type="ECO:0000313" key="5">
    <source>
        <dbReference type="Proteomes" id="UP000261620"/>
    </source>
</evidence>
<dbReference type="PANTHER" id="PTHR21521">
    <property type="entry name" value="AMUN, ISOFORM A"/>
    <property type="match status" value="1"/>
</dbReference>